<evidence type="ECO:0000259" key="3">
    <source>
        <dbReference type="Pfam" id="PF02463"/>
    </source>
</evidence>
<feature type="domain" description="RecF/RecN/SMC N-terminal" evidence="3">
    <location>
        <begin position="2"/>
        <end position="843"/>
    </location>
</feature>
<comment type="caution">
    <text evidence="4">The sequence shown here is derived from an EMBL/GenBank/DDBJ whole genome shotgun (WGS) entry which is preliminary data.</text>
</comment>
<evidence type="ECO:0000256" key="2">
    <source>
        <dbReference type="SAM" id="MobiDB-lite"/>
    </source>
</evidence>
<dbReference type="EMBL" id="MHKM01000001">
    <property type="protein sequence ID" value="OGY92178.1"/>
    <property type="molecule type" value="Genomic_DNA"/>
</dbReference>
<name>A0A1G2BT54_9BACT</name>
<dbReference type="AlphaFoldDB" id="A0A1G2BT54"/>
<evidence type="ECO:0000313" key="5">
    <source>
        <dbReference type="Proteomes" id="UP000178248"/>
    </source>
</evidence>
<accession>A0A1G2BT54</accession>
<dbReference type="InterPro" id="IPR003395">
    <property type="entry name" value="RecF/RecN/SMC_N"/>
</dbReference>
<reference evidence="4 5" key="1">
    <citation type="journal article" date="2016" name="Nat. Commun.">
        <title>Thousands of microbial genomes shed light on interconnected biogeochemical processes in an aquifer system.</title>
        <authorList>
            <person name="Anantharaman K."/>
            <person name="Brown C.T."/>
            <person name="Hug L.A."/>
            <person name="Sharon I."/>
            <person name="Castelle C.J."/>
            <person name="Probst A.J."/>
            <person name="Thomas B.C."/>
            <person name="Singh A."/>
            <person name="Wilkins M.J."/>
            <person name="Karaoz U."/>
            <person name="Brodie E.L."/>
            <person name="Williams K.H."/>
            <person name="Hubbard S.S."/>
            <person name="Banfield J.F."/>
        </authorList>
    </citation>
    <scope>NUCLEOTIDE SEQUENCE [LARGE SCALE GENOMIC DNA]</scope>
</reference>
<dbReference type="InterPro" id="IPR027417">
    <property type="entry name" value="P-loop_NTPase"/>
</dbReference>
<proteinExistence type="predicted"/>
<sequence length="858" mass="96601">MFLEKIEIQGFKSFAEAVALVFNRELTAIVGPNGSGKSNIADAIRWVLGEQSLKLLRGKKSDDVIFAGSATKQRLGFARVALHLNNRDHRADIDYDEVVIERSIDRSGESDYLINGAKVRLVDVQLLLAKAQVGQKSYSVIGQGMIDSLLTFSASERKDFFDEATGVKQFQLKKNQAIHKLDQTEENLKQAELVLTEIEPRLRTLTRQVRRLERKEDLEKQLSDAQNNYYSYLKGMVTQDLSAAKQKAISAEQALSVIAQEQKKIQTEIDTHGAGTARDEAYNSLQRKLFGAQEEYNALTKKKILLEGQTDIELLKRGEGEQVLLKQRKTELDVRANSLASRIAEIDQRIARMKRTIEASRATVAETKTKLSRIERALASGDADSRAAAIMKSAQDLHRDHETLLQRIERLTTLEDVEAFKQHFKPFADKLTTFLRSLGEPAHSREHSWESFTALNAEYAGFVQTLHEAELKCTADEHQRAMLDQQHVEVERERAELARTLGADGATRKETIANDIMTLTASLDRQTKVIEQLRTDIDQFHKREEGKKQELITQQKKLRTLQYDYGIKNNELTGLKVELAKLETRLEDLEREIAQEAPNFSQHEVTTLNEVQTKDTITTVKKQLAIIGGIDTETLTEYKEVKEKCEFLKQQTTDLRAAQKSLLELIKELDEHISKQFQASFKNINTHFTKYFKKLFSGGSSKLTLTMHTEADETEEEELEGEGAGDDEKKGSSQLPVRRFDYSVDIQATPPGKKLSSTAMLSGGEKALTSIALICSIIANNPPPFVVLDEVDAALDEANSIRFAEIISELVDKTQFITITHNRATMHQAKILYGVTMSESGVSRLLSVNFEQADKLSA</sequence>
<dbReference type="PANTHER" id="PTHR43977">
    <property type="entry name" value="STRUCTURAL MAINTENANCE OF CHROMOSOMES PROTEIN 3"/>
    <property type="match status" value="1"/>
</dbReference>
<feature type="coiled-coil region" evidence="1">
    <location>
        <begin position="167"/>
        <end position="228"/>
    </location>
</feature>
<keyword evidence="1" id="KW-0175">Coiled coil</keyword>
<evidence type="ECO:0000313" key="4">
    <source>
        <dbReference type="EMBL" id="OGY92178.1"/>
    </source>
</evidence>
<protein>
    <recommendedName>
        <fullName evidence="3">RecF/RecN/SMC N-terminal domain-containing protein</fullName>
    </recommendedName>
</protein>
<dbReference type="SUPFAM" id="SSF52540">
    <property type="entry name" value="P-loop containing nucleoside triphosphate hydrolases"/>
    <property type="match status" value="1"/>
</dbReference>
<organism evidence="4 5">
    <name type="scientific">Candidatus Komeilibacteria bacterium RIFCSPLOWO2_01_FULL_52_15</name>
    <dbReference type="NCBI Taxonomy" id="1798551"/>
    <lineage>
        <taxon>Bacteria</taxon>
        <taxon>Candidatus Komeiliibacteriota</taxon>
    </lineage>
</organism>
<gene>
    <name evidence="4" type="ORF">A3B30_02210</name>
</gene>
<feature type="coiled-coil region" evidence="1">
    <location>
        <begin position="336"/>
        <end position="363"/>
    </location>
</feature>
<feature type="coiled-coil region" evidence="1">
    <location>
        <begin position="638"/>
        <end position="675"/>
    </location>
</feature>
<feature type="compositionally biased region" description="Acidic residues" evidence="2">
    <location>
        <begin position="712"/>
        <end position="725"/>
    </location>
</feature>
<dbReference type="Proteomes" id="UP000178248">
    <property type="component" value="Unassembled WGS sequence"/>
</dbReference>
<dbReference type="Gene3D" id="3.40.50.300">
    <property type="entry name" value="P-loop containing nucleotide triphosphate hydrolases"/>
    <property type="match status" value="2"/>
</dbReference>
<feature type="region of interest" description="Disordered" evidence="2">
    <location>
        <begin position="709"/>
        <end position="733"/>
    </location>
</feature>
<dbReference type="Pfam" id="PF02463">
    <property type="entry name" value="SMC_N"/>
    <property type="match status" value="1"/>
</dbReference>
<evidence type="ECO:0000256" key="1">
    <source>
        <dbReference type="SAM" id="Coils"/>
    </source>
</evidence>
<feature type="coiled-coil region" evidence="1">
    <location>
        <begin position="480"/>
        <end position="599"/>
    </location>
</feature>
<dbReference type="STRING" id="1798551.A3B30_02210"/>